<evidence type="ECO:0000259" key="1">
    <source>
        <dbReference type="Pfam" id="PF03872"/>
    </source>
</evidence>
<dbReference type="EMBL" id="FOAS01000005">
    <property type="protein sequence ID" value="SEK81648.1"/>
    <property type="molecule type" value="Genomic_DNA"/>
</dbReference>
<accession>A0A1H7K459</accession>
<dbReference type="InterPro" id="IPR036147">
    <property type="entry name" value="Anti-sigma_E_RseA_N_sf"/>
</dbReference>
<dbReference type="Gene3D" id="1.10.10.880">
    <property type="entry name" value="Anti sigma-E protein RseA, N-terminal domain"/>
    <property type="match status" value="1"/>
</dbReference>
<dbReference type="PANTHER" id="PTHR38104">
    <property type="match status" value="1"/>
</dbReference>
<dbReference type="AlphaFoldDB" id="A0A1H7K459"/>
<proteinExistence type="predicted"/>
<dbReference type="InterPro" id="IPR005572">
    <property type="entry name" value="Anti-sigma_E_RseA_N"/>
</dbReference>
<dbReference type="SUPFAM" id="SSF89069">
    <property type="entry name" value="N-terminal, cytoplasmic domain of anti-sigmaE factor RseA"/>
    <property type="match status" value="1"/>
</dbReference>
<dbReference type="Pfam" id="PF03872">
    <property type="entry name" value="RseA_N"/>
    <property type="match status" value="1"/>
</dbReference>
<dbReference type="CDD" id="cd16328">
    <property type="entry name" value="RseA_N"/>
    <property type="match status" value="1"/>
</dbReference>
<dbReference type="STRING" id="1429083.GCA_001885685_01276"/>
<dbReference type="RefSeq" id="WP_074866459.1">
    <property type="nucleotide sequence ID" value="NZ_FOAS01000005.1"/>
</dbReference>
<keyword evidence="3" id="KW-1185">Reference proteome</keyword>
<name>A0A1H7K459_9GAMM</name>
<dbReference type="PANTHER" id="PTHR38104:SF1">
    <property type="entry name" value="ANTI-SIGMA-E FACTOR RSEA"/>
    <property type="match status" value="1"/>
</dbReference>
<gene>
    <name evidence="2" type="ORF">SAMN05216214_105148</name>
</gene>
<dbReference type="GO" id="GO:0016989">
    <property type="term" value="F:sigma factor antagonist activity"/>
    <property type="evidence" value="ECO:0007669"/>
    <property type="project" value="InterPro"/>
</dbReference>
<sequence length="200" mass="21736">MSRDALHESLSALMDGEASELEVRRLLRDSADDGELRERWRHWHVARAAMHDELQAPKLDLASRVSAALADEPALVAQVPWYARMPGRVAVAASVTLAVLAGLQFAPLGEQAAPQLAQQEIPTLTIPGQALPGPAILAGYQPAEASADAQPVSAEAVQPMQNRWHEERMPLYLHQHLQQVSASQGNAQLPQARVANFEGR</sequence>
<evidence type="ECO:0000313" key="3">
    <source>
        <dbReference type="Proteomes" id="UP000185766"/>
    </source>
</evidence>
<feature type="domain" description="Anti sigma-E protein RseA N-terminal" evidence="1">
    <location>
        <begin position="7"/>
        <end position="79"/>
    </location>
</feature>
<reference evidence="2 3" key="1">
    <citation type="submission" date="2016-10" db="EMBL/GenBank/DDBJ databases">
        <authorList>
            <person name="de Groot N.N."/>
        </authorList>
    </citation>
    <scope>NUCLEOTIDE SEQUENCE [LARGE SCALE GENOMIC DNA]</scope>
    <source>
        <strain evidence="2 3">JCM 19513</strain>
    </source>
</reference>
<evidence type="ECO:0000313" key="2">
    <source>
        <dbReference type="EMBL" id="SEK81648.1"/>
    </source>
</evidence>
<dbReference type="InterPro" id="IPR052383">
    <property type="entry name" value="Anti-sigma-E_RseA-like"/>
</dbReference>
<organism evidence="2 3">
    <name type="scientific">Atopomonas hussainii</name>
    <dbReference type="NCBI Taxonomy" id="1429083"/>
    <lineage>
        <taxon>Bacteria</taxon>
        <taxon>Pseudomonadati</taxon>
        <taxon>Pseudomonadota</taxon>
        <taxon>Gammaproteobacteria</taxon>
        <taxon>Pseudomonadales</taxon>
        <taxon>Pseudomonadaceae</taxon>
        <taxon>Atopomonas</taxon>
    </lineage>
</organism>
<dbReference type="Proteomes" id="UP000185766">
    <property type="component" value="Unassembled WGS sequence"/>
</dbReference>
<protein>
    <submittedName>
        <fullName evidence="2">Sigma-E factor negative regulatory protein RseA</fullName>
    </submittedName>
</protein>